<dbReference type="FunFam" id="3.90.260.10:FF:000002">
    <property type="entry name" value="Erythrocyte membrane protein band 4.2"/>
    <property type="match status" value="1"/>
</dbReference>
<evidence type="ECO:0000313" key="6">
    <source>
        <dbReference type="Proteomes" id="UP000075883"/>
    </source>
</evidence>
<feature type="binding site" evidence="3">
    <location>
        <position position="459"/>
    </location>
    <ligand>
        <name>Ca(2+)</name>
        <dbReference type="ChEBI" id="CHEBI:29108"/>
    </ligand>
</feature>
<dbReference type="InterPro" id="IPR050779">
    <property type="entry name" value="Transglutaminase"/>
</dbReference>
<reference evidence="5" key="2">
    <citation type="submission" date="2020-05" db="UniProtKB">
        <authorList>
            <consortium name="EnsemblMetazoa"/>
        </authorList>
    </citation>
    <scope>IDENTIFICATION</scope>
    <source>
        <strain evidence="5">A-37</strain>
    </source>
</reference>
<dbReference type="Pfam" id="PF00868">
    <property type="entry name" value="Transglut_N"/>
    <property type="match status" value="1"/>
</dbReference>
<dbReference type="EnsemblMetazoa" id="ACUA016126-RA">
    <property type="protein sequence ID" value="ACUA016126-PA"/>
    <property type="gene ID" value="ACUA016126"/>
</dbReference>
<protein>
    <recommendedName>
        <fullName evidence="4">Transglutaminase-like domain-containing protein</fullName>
    </recommendedName>
</protein>
<dbReference type="PIRSF" id="PIRSF000459">
    <property type="entry name" value="TGM_EBP42"/>
    <property type="match status" value="1"/>
</dbReference>
<keyword evidence="3" id="KW-0106">Calcium</keyword>
<evidence type="ECO:0000256" key="3">
    <source>
        <dbReference type="PIRSR" id="PIRSR000459-2"/>
    </source>
</evidence>
<feature type="domain" description="Transglutaminase-like" evidence="4">
    <location>
        <begin position="326"/>
        <end position="420"/>
    </location>
</feature>
<dbReference type="InterPro" id="IPR013783">
    <property type="entry name" value="Ig-like_fold"/>
</dbReference>
<feature type="active site" evidence="2">
    <location>
        <position position="393"/>
    </location>
</feature>
<dbReference type="AlphaFoldDB" id="A0A182ME92"/>
<evidence type="ECO:0000256" key="1">
    <source>
        <dbReference type="ARBA" id="ARBA00005968"/>
    </source>
</evidence>
<sequence>MKVVDDGHVGKAVSFESANSTIKDVLKIESIDLCFDENGKSCHTSSYELMVKPRPTKRARQLVVRRGAPFTVRLVCSRKFDPSVDTMVLVFAIVPFGNDKATFGTGTETYVLVHPANGTEASENGEPVDDWGAVLVESKDKGKGKVELTLHISTPSYAPIARWTLQFHTRLDTTNEKSMCAIKDHMYVLYNPWCKEDAVYMEGIANDLGLRLHLHDEASRQEYVLNDATLICKPSSKGLRMHSWFVGQYEPNVLDCALYVVSEVGNVKATSSGNPILVTRSLTGALNSANGAGVLEGNWSGDYDDGVAPTSWSGSVKILQQFYESCEPVKYGQCWVYSGLMTTVCRSIGIPCRIITNFESAGDHDSSLSIDYFVDDTDNASSGMTVDSIWNFHVWNEAWMKRKDLQNSTLDGWQVIDATPQQLSDGMYKCGPFPVAAIRQGLVHLPFDGDFIYAEVNADVIYWSIGNDQNPPKPLQINTGQVGRDISTKAIGSYDREDVTEQYKPQESSNAEREVMKTAMQYSCQRFSSAGLAKRLLGHLVNQNDDNKEAIKLEIRCDEELALGSTFQIELKVTSASINPVDVSGVLVVKDSDYTGRHVTTLKKTPFAVKLEAMESEKILVSLNFDEYRKTASNKTNIKAICTAEVKGGDRTYLKMENFHLALPSIELMLIEHSVAGPIAVQVDLRNPLPVPLTRGRFIVEGSRFTDPFEKKYDVIPIGGAVQFIYPINLTHKGDMNISASFISNELKNVHGDLLIQIPESDVQ</sequence>
<dbReference type="Gene3D" id="3.90.260.10">
    <property type="entry name" value="Transglutaminase-like"/>
    <property type="match status" value="1"/>
</dbReference>
<dbReference type="InterPro" id="IPR023608">
    <property type="entry name" value="Transglutaminase_animal"/>
</dbReference>
<dbReference type="SMART" id="SM00460">
    <property type="entry name" value="TGc"/>
    <property type="match status" value="1"/>
</dbReference>
<keyword evidence="6" id="KW-1185">Reference proteome</keyword>
<name>A0A182ME92_9DIPT</name>
<dbReference type="SUPFAM" id="SSF54001">
    <property type="entry name" value="Cysteine proteinases"/>
    <property type="match status" value="1"/>
</dbReference>
<dbReference type="InterPro" id="IPR036985">
    <property type="entry name" value="Transglutaminase-like_sf"/>
</dbReference>
<dbReference type="SUPFAM" id="SSF81296">
    <property type="entry name" value="E set domains"/>
    <property type="match status" value="1"/>
</dbReference>
<dbReference type="STRING" id="139723.A0A182ME92"/>
<feature type="active site" evidence="2">
    <location>
        <position position="334"/>
    </location>
</feature>
<dbReference type="Pfam" id="PF01841">
    <property type="entry name" value="Transglut_core"/>
    <property type="match status" value="1"/>
</dbReference>
<dbReference type="GO" id="GO:0003810">
    <property type="term" value="F:protein-glutamine gamma-glutamyltransferase activity"/>
    <property type="evidence" value="ECO:0007669"/>
    <property type="project" value="InterPro"/>
</dbReference>
<feature type="binding site" evidence="3">
    <location>
        <position position="512"/>
    </location>
    <ligand>
        <name>Ca(2+)</name>
        <dbReference type="ChEBI" id="CHEBI:29108"/>
    </ligand>
</feature>
<comment type="cofactor">
    <cofactor evidence="3">
        <name>Ca(2+)</name>
        <dbReference type="ChEBI" id="CHEBI:29108"/>
    </cofactor>
    <text evidence="3">Binds 1 Ca(2+) ion per subunit.</text>
</comment>
<comment type="similarity">
    <text evidence="1">Belongs to the transglutaminase superfamily. Transglutaminase family.</text>
</comment>
<dbReference type="InterPro" id="IPR036238">
    <property type="entry name" value="Transglutaminase_C_sf"/>
</dbReference>
<reference evidence="6" key="1">
    <citation type="submission" date="2013-09" db="EMBL/GenBank/DDBJ databases">
        <title>The Genome Sequence of Anopheles culicifacies species A.</title>
        <authorList>
            <consortium name="The Broad Institute Genomics Platform"/>
            <person name="Neafsey D.E."/>
            <person name="Besansky N."/>
            <person name="Howell P."/>
            <person name="Walton C."/>
            <person name="Young S.K."/>
            <person name="Zeng Q."/>
            <person name="Gargeya S."/>
            <person name="Fitzgerald M."/>
            <person name="Haas B."/>
            <person name="Abouelleil A."/>
            <person name="Allen A.W."/>
            <person name="Alvarado L."/>
            <person name="Arachchi H.M."/>
            <person name="Berlin A.M."/>
            <person name="Chapman S.B."/>
            <person name="Gainer-Dewar J."/>
            <person name="Goldberg J."/>
            <person name="Griggs A."/>
            <person name="Gujja S."/>
            <person name="Hansen M."/>
            <person name="Howarth C."/>
            <person name="Imamovic A."/>
            <person name="Ireland A."/>
            <person name="Larimer J."/>
            <person name="McCowan C."/>
            <person name="Murphy C."/>
            <person name="Pearson M."/>
            <person name="Poon T.W."/>
            <person name="Priest M."/>
            <person name="Roberts A."/>
            <person name="Saif S."/>
            <person name="Shea T."/>
            <person name="Sisk P."/>
            <person name="Sykes S."/>
            <person name="Wortman J."/>
            <person name="Nusbaum C."/>
            <person name="Birren B."/>
        </authorList>
    </citation>
    <scope>NUCLEOTIDE SEQUENCE [LARGE SCALE GENOMIC DNA]</scope>
    <source>
        <strain evidence="6">A-37</strain>
    </source>
</reference>
<dbReference type="EMBL" id="AXCM01003519">
    <property type="status" value="NOT_ANNOTATED_CDS"/>
    <property type="molecule type" value="Genomic_DNA"/>
</dbReference>
<dbReference type="InterPro" id="IPR001102">
    <property type="entry name" value="Transglutaminase_N"/>
</dbReference>
<dbReference type="InterPro" id="IPR038765">
    <property type="entry name" value="Papain-like_cys_pep_sf"/>
</dbReference>
<evidence type="ECO:0000313" key="5">
    <source>
        <dbReference type="EnsemblMetazoa" id="ACUA016126-PA"/>
    </source>
</evidence>
<dbReference type="Gene3D" id="2.60.40.10">
    <property type="entry name" value="Immunoglobulins"/>
    <property type="match status" value="3"/>
</dbReference>
<feature type="binding site" evidence="3">
    <location>
        <position position="457"/>
    </location>
    <ligand>
        <name>Ca(2+)</name>
        <dbReference type="ChEBI" id="CHEBI:29108"/>
    </ligand>
</feature>
<dbReference type="Proteomes" id="UP000075883">
    <property type="component" value="Unassembled WGS sequence"/>
</dbReference>
<feature type="active site" evidence="2">
    <location>
        <position position="417"/>
    </location>
</feature>
<accession>A0A182ME92</accession>
<dbReference type="InterPro" id="IPR002931">
    <property type="entry name" value="Transglutaminase-like"/>
</dbReference>
<proteinExistence type="inferred from homology"/>
<dbReference type="SUPFAM" id="SSF49309">
    <property type="entry name" value="Transglutaminase, two C-terminal domains"/>
    <property type="match status" value="2"/>
</dbReference>
<feature type="binding site" evidence="3">
    <location>
        <position position="507"/>
    </location>
    <ligand>
        <name>Ca(2+)</name>
        <dbReference type="ChEBI" id="CHEBI:29108"/>
    </ligand>
</feature>
<keyword evidence="3" id="KW-0479">Metal-binding</keyword>
<dbReference type="InterPro" id="IPR014756">
    <property type="entry name" value="Ig_E-set"/>
</dbReference>
<dbReference type="GO" id="GO:0046872">
    <property type="term" value="F:metal ion binding"/>
    <property type="evidence" value="ECO:0007669"/>
    <property type="project" value="UniProtKB-KW"/>
</dbReference>
<dbReference type="VEuPathDB" id="VectorBase:ACUA016126"/>
<dbReference type="PANTHER" id="PTHR11590">
    <property type="entry name" value="PROTEIN-GLUTAMINE GAMMA-GLUTAMYLTRANSFERASE"/>
    <property type="match status" value="1"/>
</dbReference>
<evidence type="ECO:0000256" key="2">
    <source>
        <dbReference type="PIRSR" id="PIRSR000459-1"/>
    </source>
</evidence>
<dbReference type="PANTHER" id="PTHR11590:SF69">
    <property type="entry name" value="RE08173P"/>
    <property type="match status" value="1"/>
</dbReference>
<evidence type="ECO:0000259" key="4">
    <source>
        <dbReference type="SMART" id="SM00460"/>
    </source>
</evidence>
<organism evidence="5 6">
    <name type="scientific">Anopheles culicifacies</name>
    <dbReference type="NCBI Taxonomy" id="139723"/>
    <lineage>
        <taxon>Eukaryota</taxon>
        <taxon>Metazoa</taxon>
        <taxon>Ecdysozoa</taxon>
        <taxon>Arthropoda</taxon>
        <taxon>Hexapoda</taxon>
        <taxon>Insecta</taxon>
        <taxon>Pterygota</taxon>
        <taxon>Neoptera</taxon>
        <taxon>Endopterygota</taxon>
        <taxon>Diptera</taxon>
        <taxon>Nematocera</taxon>
        <taxon>Culicoidea</taxon>
        <taxon>Culicidae</taxon>
        <taxon>Anophelinae</taxon>
        <taxon>Anopheles</taxon>
        <taxon>culicifacies species complex</taxon>
    </lineage>
</organism>